<dbReference type="InParanoid" id="G5A8J8"/>
<proteinExistence type="predicted"/>
<protein>
    <submittedName>
        <fullName evidence="1">Uncharacterized protein</fullName>
    </submittedName>
</protein>
<sequence>MCSAMVHTRTTQKLALELEINPGDRTNRNHWWKWLAYALFSMRARACSSLRTLIIPFLGELTGVDVRAFTSVLTSEHPEETLYDTPRGVKEEQDATLAPGAPIRWDFDDQVQPVLDSRPLTLYTPIYFVKTFSDDGTIEWVHAMIAGFGHCQVQRCNLDFHG</sequence>
<name>G5A8J8_PHYSP</name>
<accession>G5A8J8</accession>
<dbReference type="RefSeq" id="XP_009536396.1">
    <property type="nucleotide sequence ID" value="XM_009538101.1"/>
</dbReference>
<organism evidence="1 2">
    <name type="scientific">Phytophthora sojae (strain P6497)</name>
    <name type="common">Soybean stem and root rot agent</name>
    <name type="synonym">Phytophthora megasperma f. sp. glycines</name>
    <dbReference type="NCBI Taxonomy" id="1094619"/>
    <lineage>
        <taxon>Eukaryota</taxon>
        <taxon>Sar</taxon>
        <taxon>Stramenopiles</taxon>
        <taxon>Oomycota</taxon>
        <taxon>Peronosporomycetes</taxon>
        <taxon>Peronosporales</taxon>
        <taxon>Peronosporaceae</taxon>
        <taxon>Phytophthora</taxon>
    </lineage>
</organism>
<reference evidence="1 2" key="1">
    <citation type="journal article" date="2006" name="Science">
        <title>Phytophthora genome sequences uncover evolutionary origins and mechanisms of pathogenesis.</title>
        <authorList>
            <person name="Tyler B.M."/>
            <person name="Tripathy S."/>
            <person name="Zhang X."/>
            <person name="Dehal P."/>
            <person name="Jiang R.H."/>
            <person name="Aerts A."/>
            <person name="Arredondo F.D."/>
            <person name="Baxter L."/>
            <person name="Bensasson D."/>
            <person name="Beynon J.L."/>
            <person name="Chapman J."/>
            <person name="Damasceno C.M."/>
            <person name="Dorrance A.E."/>
            <person name="Dou D."/>
            <person name="Dickerman A.W."/>
            <person name="Dubchak I.L."/>
            <person name="Garbelotto M."/>
            <person name="Gijzen M."/>
            <person name="Gordon S.G."/>
            <person name="Govers F."/>
            <person name="Grunwald N.J."/>
            <person name="Huang W."/>
            <person name="Ivors K.L."/>
            <person name="Jones R.W."/>
            <person name="Kamoun S."/>
            <person name="Krampis K."/>
            <person name="Lamour K.H."/>
            <person name="Lee M.K."/>
            <person name="McDonald W.H."/>
            <person name="Medina M."/>
            <person name="Meijer H.J."/>
            <person name="Nordberg E.K."/>
            <person name="Maclean D.J."/>
            <person name="Ospina-Giraldo M.D."/>
            <person name="Morris P.F."/>
            <person name="Phuntumart V."/>
            <person name="Putnam N.H."/>
            <person name="Rash S."/>
            <person name="Rose J.K."/>
            <person name="Sakihama Y."/>
            <person name="Salamov A.A."/>
            <person name="Savidor A."/>
            <person name="Scheuring C.F."/>
            <person name="Smith B.M."/>
            <person name="Sobral B.W."/>
            <person name="Terry A."/>
            <person name="Torto-Alalibo T.A."/>
            <person name="Win J."/>
            <person name="Xu Z."/>
            <person name="Zhang H."/>
            <person name="Grigoriev I.V."/>
            <person name="Rokhsar D.S."/>
            <person name="Boore J.L."/>
        </authorList>
    </citation>
    <scope>NUCLEOTIDE SEQUENCE [LARGE SCALE GENOMIC DNA]</scope>
    <source>
        <strain evidence="1 2">P6497</strain>
    </source>
</reference>
<dbReference type="KEGG" id="psoj:PHYSODRAFT_306237"/>
<dbReference type="GeneID" id="20642683"/>
<evidence type="ECO:0000313" key="2">
    <source>
        <dbReference type="Proteomes" id="UP000002640"/>
    </source>
</evidence>
<keyword evidence="2" id="KW-1185">Reference proteome</keyword>
<dbReference type="AlphaFoldDB" id="G5A8J8"/>
<dbReference type="Proteomes" id="UP000002640">
    <property type="component" value="Unassembled WGS sequence"/>
</dbReference>
<evidence type="ECO:0000313" key="1">
    <source>
        <dbReference type="EMBL" id="EGZ08224.1"/>
    </source>
</evidence>
<dbReference type="EMBL" id="JH159161">
    <property type="protein sequence ID" value="EGZ08224.1"/>
    <property type="molecule type" value="Genomic_DNA"/>
</dbReference>
<gene>
    <name evidence="1" type="ORF">PHYSODRAFT_306237</name>
</gene>